<comment type="similarity">
    <text evidence="1">Belongs to the importin alpha family.</text>
</comment>
<sequence>MRINQESIQREAVQALNKFACYPHNVCSRITQAGGLDALSECARVCGGKTRDVAIQAIGNIAADCSACRREICCSGVVAVLINLLSDHLCMKQYSVENLLRTTAVVFENGTSMIDPQLTSKAIRCLYPLLFSTSDAVRRLATSCISQIVYGRFNEVQINLLLSVEGLLTRLLQLLEDPETSTSALLTIGRIVAGNDQQTQRVLDAGVIPRLVSLYKCHQRDKNRCRDIGWILSNLAAGNEVQIEHLFNCRHIVPIILELSRSDERSVRVEACWAASNAFHRASPRRVIWLCGAILPAIRTALDFDMGSALRENALKAVRTVLVQQPNYVYLLYRTNIMRRVRLIYAKETVNSEIRGVATHLIAAEDLMFSRTFLPSKFQLY</sequence>
<dbReference type="Gene3D" id="1.25.10.10">
    <property type="entry name" value="Leucine-rich Repeat Variant"/>
    <property type="match status" value="1"/>
</dbReference>
<dbReference type="STRING" id="451379.A0A0N5API0"/>
<dbReference type="SUPFAM" id="SSF48371">
    <property type="entry name" value="ARM repeat"/>
    <property type="match status" value="1"/>
</dbReference>
<dbReference type="SMART" id="SM00185">
    <property type="entry name" value="ARM"/>
    <property type="match status" value="6"/>
</dbReference>
<dbReference type="GO" id="GO:0015031">
    <property type="term" value="P:protein transport"/>
    <property type="evidence" value="ECO:0007669"/>
    <property type="project" value="UniProtKB-KW"/>
</dbReference>
<dbReference type="InterPro" id="IPR000225">
    <property type="entry name" value="Armadillo"/>
</dbReference>
<evidence type="ECO:0000313" key="4">
    <source>
        <dbReference type="Proteomes" id="UP000046393"/>
    </source>
</evidence>
<dbReference type="InterPro" id="IPR011989">
    <property type="entry name" value="ARM-like"/>
</dbReference>
<evidence type="ECO:0000313" key="5">
    <source>
        <dbReference type="WBParaSite" id="SMUV_0000655701-mRNA-1"/>
    </source>
</evidence>
<keyword evidence="4" id="KW-1185">Reference proteome</keyword>
<protein>
    <submittedName>
        <fullName evidence="5">Armadillo repeat-containing protein 8</fullName>
    </submittedName>
</protein>
<keyword evidence="2" id="KW-0813">Transport</keyword>
<evidence type="ECO:0000256" key="1">
    <source>
        <dbReference type="ARBA" id="ARBA00010394"/>
    </source>
</evidence>
<proteinExistence type="inferred from homology"/>
<dbReference type="AlphaFoldDB" id="A0A0N5API0"/>
<evidence type="ECO:0000256" key="2">
    <source>
        <dbReference type="ARBA" id="ARBA00022448"/>
    </source>
</evidence>
<accession>A0A0N5API0</accession>
<organism evidence="4 5">
    <name type="scientific">Syphacia muris</name>
    <dbReference type="NCBI Taxonomy" id="451379"/>
    <lineage>
        <taxon>Eukaryota</taxon>
        <taxon>Metazoa</taxon>
        <taxon>Ecdysozoa</taxon>
        <taxon>Nematoda</taxon>
        <taxon>Chromadorea</taxon>
        <taxon>Rhabditida</taxon>
        <taxon>Spirurina</taxon>
        <taxon>Oxyuridomorpha</taxon>
        <taxon>Oxyuroidea</taxon>
        <taxon>Oxyuridae</taxon>
        <taxon>Syphacia</taxon>
    </lineage>
</organism>
<dbReference type="PANTHER" id="PTHR23316">
    <property type="entry name" value="IMPORTIN ALPHA"/>
    <property type="match status" value="1"/>
</dbReference>
<evidence type="ECO:0000256" key="3">
    <source>
        <dbReference type="ARBA" id="ARBA00022927"/>
    </source>
</evidence>
<reference evidence="5" key="1">
    <citation type="submission" date="2016-04" db="UniProtKB">
        <authorList>
            <consortium name="WormBaseParasite"/>
        </authorList>
    </citation>
    <scope>IDENTIFICATION</scope>
</reference>
<name>A0A0N5API0_9BILA</name>
<dbReference type="Proteomes" id="UP000046393">
    <property type="component" value="Unplaced"/>
</dbReference>
<dbReference type="WBParaSite" id="SMUV_0000655701-mRNA-1">
    <property type="protein sequence ID" value="SMUV_0000655701-mRNA-1"/>
    <property type="gene ID" value="SMUV_0000655701"/>
</dbReference>
<keyword evidence="3" id="KW-0653">Protein transport</keyword>
<dbReference type="InterPro" id="IPR016024">
    <property type="entry name" value="ARM-type_fold"/>
</dbReference>